<feature type="region of interest" description="Disordered" evidence="1">
    <location>
        <begin position="1"/>
        <end position="20"/>
    </location>
</feature>
<dbReference type="EMBL" id="GBRH01283353">
    <property type="protein sequence ID" value="JAD14542.1"/>
    <property type="molecule type" value="Transcribed_RNA"/>
</dbReference>
<name>A0A0A8XS53_ARUDO</name>
<sequence>MDSSSAGTNGNITHDLSPDS</sequence>
<reference evidence="2" key="1">
    <citation type="submission" date="2014-09" db="EMBL/GenBank/DDBJ databases">
        <authorList>
            <person name="Magalhaes I.L.F."/>
            <person name="Oliveira U."/>
            <person name="Santos F.R."/>
            <person name="Vidigal T.H.D.A."/>
            <person name="Brescovit A.D."/>
            <person name="Santos A.J."/>
        </authorList>
    </citation>
    <scope>NUCLEOTIDE SEQUENCE</scope>
    <source>
        <tissue evidence="2">Shoot tissue taken approximately 20 cm above the soil surface</tissue>
    </source>
</reference>
<evidence type="ECO:0000256" key="1">
    <source>
        <dbReference type="SAM" id="MobiDB-lite"/>
    </source>
</evidence>
<accession>A0A0A8XS53</accession>
<proteinExistence type="predicted"/>
<reference evidence="2" key="2">
    <citation type="journal article" date="2015" name="Data Brief">
        <title>Shoot transcriptome of the giant reed, Arundo donax.</title>
        <authorList>
            <person name="Barrero R.A."/>
            <person name="Guerrero F.D."/>
            <person name="Moolhuijzen P."/>
            <person name="Goolsby J.A."/>
            <person name="Tidwell J."/>
            <person name="Bellgard S.E."/>
            <person name="Bellgard M.I."/>
        </authorList>
    </citation>
    <scope>NUCLEOTIDE SEQUENCE</scope>
    <source>
        <tissue evidence="2">Shoot tissue taken approximately 20 cm above the soil surface</tissue>
    </source>
</reference>
<dbReference type="AlphaFoldDB" id="A0A0A8XS53"/>
<organism evidence="2">
    <name type="scientific">Arundo donax</name>
    <name type="common">Giant reed</name>
    <name type="synonym">Donax arundinaceus</name>
    <dbReference type="NCBI Taxonomy" id="35708"/>
    <lineage>
        <taxon>Eukaryota</taxon>
        <taxon>Viridiplantae</taxon>
        <taxon>Streptophyta</taxon>
        <taxon>Embryophyta</taxon>
        <taxon>Tracheophyta</taxon>
        <taxon>Spermatophyta</taxon>
        <taxon>Magnoliopsida</taxon>
        <taxon>Liliopsida</taxon>
        <taxon>Poales</taxon>
        <taxon>Poaceae</taxon>
        <taxon>PACMAD clade</taxon>
        <taxon>Arundinoideae</taxon>
        <taxon>Arundineae</taxon>
        <taxon>Arundo</taxon>
    </lineage>
</organism>
<evidence type="ECO:0000313" key="2">
    <source>
        <dbReference type="EMBL" id="JAD14542.1"/>
    </source>
</evidence>
<protein>
    <submittedName>
        <fullName evidence="2">Uncharacterized protein</fullName>
    </submittedName>
</protein>